<dbReference type="PANTHER" id="PTHR22854">
    <property type="entry name" value="TRYPTOPHAN BIOSYNTHESIS PROTEIN"/>
    <property type="match status" value="1"/>
</dbReference>
<dbReference type="Proteomes" id="UP000199411">
    <property type="component" value="Unassembled WGS sequence"/>
</dbReference>
<comment type="pathway">
    <text evidence="2">Amino-acid biosynthesis; L-tryptophan biosynthesis; L-tryptophan from chorismate: step 4/5.</text>
</comment>
<evidence type="ECO:0000256" key="4">
    <source>
        <dbReference type="ARBA" id="ARBA00022605"/>
    </source>
</evidence>
<evidence type="ECO:0000313" key="11">
    <source>
        <dbReference type="Proteomes" id="UP000199411"/>
    </source>
</evidence>
<evidence type="ECO:0000259" key="9">
    <source>
        <dbReference type="Pfam" id="PF00218"/>
    </source>
</evidence>
<comment type="catalytic activity">
    <reaction evidence="1">
        <text>1-(2-carboxyphenylamino)-1-deoxy-D-ribulose 5-phosphate + H(+) = (1S,2R)-1-C-(indol-3-yl)glycerol 3-phosphate + CO2 + H2O</text>
        <dbReference type="Rhea" id="RHEA:23476"/>
        <dbReference type="ChEBI" id="CHEBI:15377"/>
        <dbReference type="ChEBI" id="CHEBI:15378"/>
        <dbReference type="ChEBI" id="CHEBI:16526"/>
        <dbReference type="ChEBI" id="CHEBI:58613"/>
        <dbReference type="ChEBI" id="CHEBI:58866"/>
        <dbReference type="EC" id="4.1.1.48"/>
    </reaction>
</comment>
<dbReference type="GO" id="GO:0000162">
    <property type="term" value="P:L-tryptophan biosynthetic process"/>
    <property type="evidence" value="ECO:0007669"/>
    <property type="project" value="UniProtKB-UniPathway"/>
</dbReference>
<dbReference type="InterPro" id="IPR011060">
    <property type="entry name" value="RibuloseP-bd_barrel"/>
</dbReference>
<evidence type="ECO:0000256" key="6">
    <source>
        <dbReference type="ARBA" id="ARBA00022822"/>
    </source>
</evidence>
<reference evidence="11" key="1">
    <citation type="submission" date="2016-10" db="EMBL/GenBank/DDBJ databases">
        <authorList>
            <person name="Varghese N."/>
            <person name="Submissions S."/>
        </authorList>
    </citation>
    <scope>NUCLEOTIDE SEQUENCE [LARGE SCALE GENOMIC DNA]</scope>
    <source>
        <strain evidence="11">DSM 8415</strain>
    </source>
</reference>
<proteinExistence type="predicted"/>
<feature type="domain" description="Indole-3-glycerol phosphate synthase" evidence="9">
    <location>
        <begin position="28"/>
        <end position="235"/>
    </location>
</feature>
<evidence type="ECO:0000256" key="5">
    <source>
        <dbReference type="ARBA" id="ARBA00022793"/>
    </source>
</evidence>
<dbReference type="InterPro" id="IPR045186">
    <property type="entry name" value="Indole-3-glycerol_P_synth"/>
</dbReference>
<evidence type="ECO:0000256" key="7">
    <source>
        <dbReference type="ARBA" id="ARBA00023141"/>
    </source>
</evidence>
<dbReference type="SUPFAM" id="SSF51366">
    <property type="entry name" value="Ribulose-phoshate binding barrel"/>
    <property type="match status" value="1"/>
</dbReference>
<accession>A0A1G6IA61</accession>
<dbReference type="PROSITE" id="PS00614">
    <property type="entry name" value="IGPS"/>
    <property type="match status" value="1"/>
</dbReference>
<name>A0A1G6IA61_9BACT</name>
<dbReference type="UniPathway" id="UPA00035">
    <property type="reaction ID" value="UER00043"/>
</dbReference>
<protein>
    <recommendedName>
        <fullName evidence="3">indole-3-glycerol-phosphate synthase</fullName>
        <ecNumber evidence="3">4.1.1.48</ecNumber>
    </recommendedName>
</protein>
<dbReference type="InterPro" id="IPR013785">
    <property type="entry name" value="Aldolase_TIM"/>
</dbReference>
<sequence>MIEQILADKVLEVQSMKVCPYKRTKPVLKPNFNDKINIIAEIKSKSPSYGNFILQKNIVEIYSKYAKAISVLTDNKYFGGSFEFLHEISKKTNLPILCKDFIIDKKQIDWAYNSGADIILLIVRALEKDKLRKLYDYACFLGLSVLIELHTENDLDKIDFDATIVGVNTRDLDTLKIDKNLAKKLISKIDAKIKIAESGVRNRNDIEEFLPYTNVFLIGEALLKSNDVESTFKELLCM</sequence>
<organism evidence="10 11">
    <name type="scientific">Desulfurella multipotens</name>
    <dbReference type="NCBI Taxonomy" id="79269"/>
    <lineage>
        <taxon>Bacteria</taxon>
        <taxon>Pseudomonadati</taxon>
        <taxon>Campylobacterota</taxon>
        <taxon>Desulfurellia</taxon>
        <taxon>Desulfurellales</taxon>
        <taxon>Desulfurellaceae</taxon>
        <taxon>Desulfurella</taxon>
    </lineage>
</organism>
<dbReference type="AlphaFoldDB" id="A0A1G6IA61"/>
<evidence type="ECO:0000256" key="3">
    <source>
        <dbReference type="ARBA" id="ARBA00012362"/>
    </source>
</evidence>
<evidence type="ECO:0000256" key="1">
    <source>
        <dbReference type="ARBA" id="ARBA00001633"/>
    </source>
</evidence>
<dbReference type="Pfam" id="PF00218">
    <property type="entry name" value="IGPS"/>
    <property type="match status" value="1"/>
</dbReference>
<dbReference type="RefSeq" id="WP_092127594.1">
    <property type="nucleotide sequence ID" value="NZ_FMYU01000001.1"/>
</dbReference>
<gene>
    <name evidence="10" type="ORF">SAMN05660835_00241</name>
</gene>
<dbReference type="EC" id="4.1.1.48" evidence="3"/>
<dbReference type="InterPro" id="IPR001468">
    <property type="entry name" value="Indole-3-GlycerolPSynthase_CS"/>
</dbReference>
<evidence type="ECO:0000256" key="2">
    <source>
        <dbReference type="ARBA" id="ARBA00004696"/>
    </source>
</evidence>
<dbReference type="GO" id="GO:0004640">
    <property type="term" value="F:phosphoribosylanthranilate isomerase activity"/>
    <property type="evidence" value="ECO:0007669"/>
    <property type="project" value="TreeGrafter"/>
</dbReference>
<dbReference type="GO" id="GO:0004425">
    <property type="term" value="F:indole-3-glycerol-phosphate synthase activity"/>
    <property type="evidence" value="ECO:0007669"/>
    <property type="project" value="UniProtKB-EC"/>
</dbReference>
<dbReference type="InterPro" id="IPR013798">
    <property type="entry name" value="Indole-3-glycerol_P_synth_dom"/>
</dbReference>
<dbReference type="CDD" id="cd00331">
    <property type="entry name" value="IGPS"/>
    <property type="match status" value="1"/>
</dbReference>
<keyword evidence="7" id="KW-0057">Aromatic amino acid biosynthesis</keyword>
<dbReference type="Gene3D" id="3.20.20.70">
    <property type="entry name" value="Aldolase class I"/>
    <property type="match status" value="1"/>
</dbReference>
<keyword evidence="8" id="KW-0456">Lyase</keyword>
<keyword evidence="5" id="KW-0210">Decarboxylase</keyword>
<evidence type="ECO:0000313" key="10">
    <source>
        <dbReference type="EMBL" id="SDC02636.1"/>
    </source>
</evidence>
<evidence type="ECO:0000256" key="8">
    <source>
        <dbReference type="ARBA" id="ARBA00023239"/>
    </source>
</evidence>
<keyword evidence="4" id="KW-0028">Amino-acid biosynthesis</keyword>
<dbReference type="EMBL" id="FMYU01000001">
    <property type="protein sequence ID" value="SDC02636.1"/>
    <property type="molecule type" value="Genomic_DNA"/>
</dbReference>
<dbReference type="PANTHER" id="PTHR22854:SF2">
    <property type="entry name" value="INDOLE-3-GLYCEROL-PHOSPHATE SYNTHASE"/>
    <property type="match status" value="1"/>
</dbReference>
<dbReference type="OrthoDB" id="9804217at2"/>
<keyword evidence="11" id="KW-1185">Reference proteome</keyword>
<keyword evidence="6" id="KW-0822">Tryptophan biosynthesis</keyword>